<dbReference type="Pfam" id="PF00459">
    <property type="entry name" value="Inositol_P"/>
    <property type="match status" value="1"/>
</dbReference>
<dbReference type="CDD" id="cd01639">
    <property type="entry name" value="IMPase"/>
    <property type="match status" value="1"/>
</dbReference>
<dbReference type="PRINTS" id="PR00377">
    <property type="entry name" value="IMPHPHTASES"/>
</dbReference>
<dbReference type="PROSITE" id="PS00629">
    <property type="entry name" value="IMP_1"/>
    <property type="match status" value="1"/>
</dbReference>
<keyword evidence="6" id="KW-0889">Transcription antitermination</keyword>
<dbReference type="InterPro" id="IPR000760">
    <property type="entry name" value="Inositol_monophosphatase-like"/>
</dbReference>
<feature type="binding site" evidence="8">
    <location>
        <position position="84"/>
    </location>
    <ligand>
        <name>Mg(2+)</name>
        <dbReference type="ChEBI" id="CHEBI:18420"/>
        <label>1</label>
        <note>catalytic</note>
    </ligand>
</feature>
<dbReference type="AlphaFoldDB" id="A0A432X809"/>
<sequence length="267" mass="29108">MHAMLNIAVRAARAAGRVITKSYGNPQHLEIESKAHNDFVTNVDRAAEEAIIATIKKSYPKHSIMAEESGVMVGVDADYQWVIDPLDGTTNFMRGIPHFCVSVALTVKGVPHHAAIYDPLRDELFTASRGAGAQLNGFRTRVTSPKNLEGTLLATGFPFRMKHILPEYQKLFGALFEDAADIRRAGSAALDLAYVACGRMDGYWEAGLKPWDTAAGELLVRESGGMVTDFAGGMNYRTSGNIVAASQKVIQPMLVKMRNELPQSLLD</sequence>
<comment type="caution">
    <text evidence="10">The sequence shown here is derived from an EMBL/GenBank/DDBJ whole genome shotgun (WGS) entry which is preliminary data.</text>
</comment>
<evidence type="ECO:0000256" key="5">
    <source>
        <dbReference type="ARBA" id="ARBA00022801"/>
    </source>
</evidence>
<evidence type="ECO:0000256" key="1">
    <source>
        <dbReference type="ARBA" id="ARBA00001033"/>
    </source>
</evidence>
<feature type="binding site" evidence="8">
    <location>
        <position position="87"/>
    </location>
    <ligand>
        <name>Mg(2+)</name>
        <dbReference type="ChEBI" id="CHEBI:18420"/>
        <label>1</label>
        <note>catalytic</note>
    </ligand>
</feature>
<evidence type="ECO:0000256" key="7">
    <source>
        <dbReference type="ARBA" id="ARBA00022842"/>
    </source>
</evidence>
<evidence type="ECO:0000313" key="11">
    <source>
        <dbReference type="Proteomes" id="UP000286976"/>
    </source>
</evidence>
<keyword evidence="6" id="KW-0805">Transcription regulation</keyword>
<dbReference type="Gene3D" id="3.30.540.10">
    <property type="entry name" value="Fructose-1,6-Bisphosphatase, subunit A, domain 1"/>
    <property type="match status" value="1"/>
</dbReference>
<dbReference type="EMBL" id="PIPQ01000002">
    <property type="protein sequence ID" value="RUO42970.1"/>
    <property type="molecule type" value="Genomic_DNA"/>
</dbReference>
<gene>
    <name evidence="10" type="ORF">CWE15_06090</name>
</gene>
<dbReference type="InterPro" id="IPR022337">
    <property type="entry name" value="Inositol_monophosphatase_SuhB"/>
</dbReference>
<organism evidence="10 11">
    <name type="scientific">Aliidiomarina taiwanensis</name>
    <dbReference type="NCBI Taxonomy" id="946228"/>
    <lineage>
        <taxon>Bacteria</taxon>
        <taxon>Pseudomonadati</taxon>
        <taxon>Pseudomonadota</taxon>
        <taxon>Gammaproteobacteria</taxon>
        <taxon>Alteromonadales</taxon>
        <taxon>Idiomarinaceae</taxon>
        <taxon>Aliidiomarina</taxon>
    </lineage>
</organism>
<comment type="cofactor">
    <cofactor evidence="2 8 9">
        <name>Mg(2+)</name>
        <dbReference type="ChEBI" id="CHEBI:18420"/>
    </cofactor>
</comment>
<keyword evidence="5 9" id="KW-0378">Hydrolase</keyword>
<dbReference type="GO" id="GO:0046854">
    <property type="term" value="P:phosphatidylinositol phosphate biosynthetic process"/>
    <property type="evidence" value="ECO:0007669"/>
    <property type="project" value="InterPro"/>
</dbReference>
<comment type="similarity">
    <text evidence="3 9">Belongs to the inositol monophosphatase superfamily.</text>
</comment>
<keyword evidence="6" id="KW-0804">Transcription</keyword>
<dbReference type="EC" id="3.1.3.25" evidence="9"/>
<protein>
    <recommendedName>
        <fullName evidence="9">Inositol-1-monophosphatase</fullName>
        <ecNumber evidence="9">3.1.3.25</ecNumber>
    </recommendedName>
</protein>
<dbReference type="Gene3D" id="3.40.190.80">
    <property type="match status" value="1"/>
</dbReference>
<dbReference type="SUPFAM" id="SSF56655">
    <property type="entry name" value="Carbohydrate phosphatase"/>
    <property type="match status" value="1"/>
</dbReference>
<dbReference type="PANTHER" id="PTHR20854">
    <property type="entry name" value="INOSITOL MONOPHOSPHATASE"/>
    <property type="match status" value="1"/>
</dbReference>
<dbReference type="GO" id="GO:0007165">
    <property type="term" value="P:signal transduction"/>
    <property type="evidence" value="ECO:0007669"/>
    <property type="project" value="TreeGrafter"/>
</dbReference>
<comment type="catalytic activity">
    <reaction evidence="1 9">
        <text>a myo-inositol phosphate + H2O = myo-inositol + phosphate</text>
        <dbReference type="Rhea" id="RHEA:24056"/>
        <dbReference type="ChEBI" id="CHEBI:15377"/>
        <dbReference type="ChEBI" id="CHEBI:17268"/>
        <dbReference type="ChEBI" id="CHEBI:43474"/>
        <dbReference type="ChEBI" id="CHEBI:84139"/>
        <dbReference type="EC" id="3.1.3.25"/>
    </reaction>
</comment>
<dbReference type="RefSeq" id="WP_126757185.1">
    <property type="nucleotide sequence ID" value="NZ_PIPQ01000002.1"/>
</dbReference>
<feature type="binding site" evidence="8">
    <location>
        <position position="212"/>
    </location>
    <ligand>
        <name>Mg(2+)</name>
        <dbReference type="ChEBI" id="CHEBI:18420"/>
        <label>1</label>
        <note>catalytic</note>
    </ligand>
</feature>
<evidence type="ECO:0000256" key="6">
    <source>
        <dbReference type="ARBA" id="ARBA00022814"/>
    </source>
</evidence>
<dbReference type="PANTHER" id="PTHR20854:SF4">
    <property type="entry name" value="INOSITOL-1-MONOPHOSPHATASE-RELATED"/>
    <property type="match status" value="1"/>
</dbReference>
<dbReference type="OrthoDB" id="9785695at2"/>
<feature type="binding site" evidence="8">
    <location>
        <position position="86"/>
    </location>
    <ligand>
        <name>Mg(2+)</name>
        <dbReference type="ChEBI" id="CHEBI:18420"/>
        <label>1</label>
        <note>catalytic</note>
    </ligand>
</feature>
<dbReference type="Proteomes" id="UP000286976">
    <property type="component" value="Unassembled WGS sequence"/>
</dbReference>
<dbReference type="GO" id="GO:0031564">
    <property type="term" value="P:transcription antitermination"/>
    <property type="evidence" value="ECO:0007669"/>
    <property type="project" value="UniProtKB-KW"/>
</dbReference>
<evidence type="ECO:0000256" key="8">
    <source>
        <dbReference type="PIRSR" id="PIRSR600760-2"/>
    </source>
</evidence>
<dbReference type="InterPro" id="IPR033942">
    <property type="entry name" value="IMPase"/>
</dbReference>
<dbReference type="GO" id="GO:0046872">
    <property type="term" value="F:metal ion binding"/>
    <property type="evidence" value="ECO:0007669"/>
    <property type="project" value="UniProtKB-KW"/>
</dbReference>
<accession>A0A432X809</accession>
<keyword evidence="11" id="KW-1185">Reference proteome</keyword>
<evidence type="ECO:0000256" key="9">
    <source>
        <dbReference type="RuleBase" id="RU364068"/>
    </source>
</evidence>
<evidence type="ECO:0000256" key="2">
    <source>
        <dbReference type="ARBA" id="ARBA00001946"/>
    </source>
</evidence>
<dbReference type="GO" id="GO:0006020">
    <property type="term" value="P:inositol metabolic process"/>
    <property type="evidence" value="ECO:0007669"/>
    <property type="project" value="TreeGrafter"/>
</dbReference>
<proteinExistence type="inferred from homology"/>
<keyword evidence="7 8" id="KW-0460">Magnesium</keyword>
<evidence type="ECO:0000256" key="3">
    <source>
        <dbReference type="ARBA" id="ARBA00009759"/>
    </source>
</evidence>
<feature type="binding site" evidence="8">
    <location>
        <position position="67"/>
    </location>
    <ligand>
        <name>Mg(2+)</name>
        <dbReference type="ChEBI" id="CHEBI:18420"/>
        <label>1</label>
        <note>catalytic</note>
    </ligand>
</feature>
<dbReference type="PROSITE" id="PS00630">
    <property type="entry name" value="IMP_2"/>
    <property type="match status" value="1"/>
</dbReference>
<evidence type="ECO:0000313" key="10">
    <source>
        <dbReference type="EMBL" id="RUO42970.1"/>
    </source>
</evidence>
<dbReference type="InterPro" id="IPR020583">
    <property type="entry name" value="Inositol_monoP_metal-BS"/>
</dbReference>
<name>A0A432X809_9GAMM</name>
<dbReference type="PRINTS" id="PR01959">
    <property type="entry name" value="SBIMPHPHTASE"/>
</dbReference>
<dbReference type="InterPro" id="IPR020550">
    <property type="entry name" value="Inositol_monophosphatase_CS"/>
</dbReference>
<keyword evidence="4 8" id="KW-0479">Metal-binding</keyword>
<reference evidence="10 11" key="1">
    <citation type="journal article" date="2011" name="Front. Microbiol.">
        <title>Genomic signatures of strain selection and enhancement in Bacillus atrophaeus var. globigii, a historical biowarfare simulant.</title>
        <authorList>
            <person name="Gibbons H.S."/>
            <person name="Broomall S.M."/>
            <person name="McNew L.A."/>
            <person name="Daligault H."/>
            <person name="Chapman C."/>
            <person name="Bruce D."/>
            <person name="Karavis M."/>
            <person name="Krepps M."/>
            <person name="McGregor P.A."/>
            <person name="Hong C."/>
            <person name="Park K.H."/>
            <person name="Akmal A."/>
            <person name="Feldman A."/>
            <person name="Lin J.S."/>
            <person name="Chang W.E."/>
            <person name="Higgs B.W."/>
            <person name="Demirev P."/>
            <person name="Lindquist J."/>
            <person name="Liem A."/>
            <person name="Fochler E."/>
            <person name="Read T.D."/>
            <person name="Tapia R."/>
            <person name="Johnson S."/>
            <person name="Bishop-Lilly K.A."/>
            <person name="Detter C."/>
            <person name="Han C."/>
            <person name="Sozhamannan S."/>
            <person name="Rosenzweig C.N."/>
            <person name="Skowronski E.W."/>
        </authorList>
    </citation>
    <scope>NUCLEOTIDE SEQUENCE [LARGE SCALE GENOMIC DNA]</scope>
    <source>
        <strain evidence="10 11">AIT1</strain>
    </source>
</reference>
<evidence type="ECO:0000256" key="4">
    <source>
        <dbReference type="ARBA" id="ARBA00022723"/>
    </source>
</evidence>
<dbReference type="GO" id="GO:0008934">
    <property type="term" value="F:inositol monophosphate 1-phosphatase activity"/>
    <property type="evidence" value="ECO:0007669"/>
    <property type="project" value="InterPro"/>
</dbReference>
<dbReference type="NCBIfam" id="NF008027">
    <property type="entry name" value="PRK10757.1"/>
    <property type="match status" value="1"/>
</dbReference>
<dbReference type="FunFam" id="3.30.540.10:FF:000003">
    <property type="entry name" value="Inositol-1-monophosphatase"/>
    <property type="match status" value="1"/>
</dbReference>